<dbReference type="Proteomes" id="UP000280547">
    <property type="component" value="Segment"/>
</dbReference>
<dbReference type="EMBL" id="MH976515">
    <property type="protein sequence ID" value="AYR03275.1"/>
    <property type="molecule type" value="Genomic_DNA"/>
</dbReference>
<proteinExistence type="predicted"/>
<sequence length="131" mass="14259">MSITKASKAMFAAMAREGWMTATDGDENAPTGLFGYVVNTPEELPELLTAFEDTIAEHGKPKDGELLGAWLVHVHGNGNVWAVRLPAARVVSVYQGLKADYARYLAGEYDLYQESAPANPIREESTMMVPA</sequence>
<dbReference type="RefSeq" id="YP_010246379.1">
    <property type="nucleotide sequence ID" value="NC_060134.1"/>
</dbReference>
<organism evidence="1 2">
    <name type="scientific">Gordonia phage Octobien14</name>
    <dbReference type="NCBI Taxonomy" id="2483673"/>
    <lineage>
        <taxon>Viruses</taxon>
        <taxon>Duplodnaviria</taxon>
        <taxon>Heunggongvirae</taxon>
        <taxon>Uroviricota</taxon>
        <taxon>Caudoviricetes</taxon>
        <taxon>Deeyouvirinae</taxon>
        <taxon>Octobienvirus</taxon>
        <taxon>Octobienvirus octobien14</taxon>
    </lineage>
</organism>
<evidence type="ECO:0000313" key="1">
    <source>
        <dbReference type="EMBL" id="AYR03275.1"/>
    </source>
</evidence>
<keyword evidence="2" id="KW-1185">Reference proteome</keyword>
<evidence type="ECO:0000313" key="2">
    <source>
        <dbReference type="Proteomes" id="UP000280547"/>
    </source>
</evidence>
<protein>
    <submittedName>
        <fullName evidence="1">Uncharacterized protein</fullName>
    </submittedName>
</protein>
<reference evidence="1 2" key="1">
    <citation type="submission" date="2018-09" db="EMBL/GenBank/DDBJ databases">
        <authorList>
            <person name="Amanuel B.M."/>
            <person name="Anspach C.J."/>
            <person name="Chiquito R.J."/>
            <person name="Gales J.M."/>
            <person name="Hall T."/>
            <person name="Hotaki K."/>
            <person name="Lozano B."/>
            <person name="Mugisha B."/>
            <person name="Fogarty M.P."/>
            <person name="Leadon S.A."/>
            <person name="Molloy S.D."/>
            <person name="Garlena R.A."/>
            <person name="Russell D.A."/>
            <person name="Pope W.H."/>
            <person name="Jacobs-Sera D."/>
            <person name="Hatfull G.F."/>
        </authorList>
    </citation>
    <scope>NUCLEOTIDE SEQUENCE [LARGE SCALE GENOMIC DNA]</scope>
</reference>
<dbReference type="KEGG" id="vg:70080923"/>
<gene>
    <name evidence="1" type="primary">140</name>
    <name evidence="1" type="ORF">SEA_OCTOBIEN14_140</name>
</gene>
<dbReference type="GeneID" id="70080923"/>
<name>A0A3G3MA29_9CAUD</name>
<accession>A0A3G3MA29</accession>